<accession>A0AA97FEG8</accession>
<dbReference type="GeneID" id="85229321"/>
<dbReference type="EMBL" id="CP043875">
    <property type="protein sequence ID" value="WOF15936.1"/>
    <property type="molecule type" value="Genomic_DNA"/>
</dbReference>
<dbReference type="AlphaFoldDB" id="A0AA97FEG8"/>
<proteinExistence type="predicted"/>
<dbReference type="KEGG" id="mefw:F1737_04095"/>
<evidence type="ECO:0000313" key="1">
    <source>
        <dbReference type="EMBL" id="WOF15936.1"/>
    </source>
</evidence>
<gene>
    <name evidence="1" type="ORF">F1737_04095</name>
</gene>
<dbReference type="Proteomes" id="UP001301797">
    <property type="component" value="Chromosome"/>
</dbReference>
<protein>
    <submittedName>
        <fullName evidence="1">Uncharacterized protein</fullName>
    </submittedName>
</protein>
<keyword evidence="2" id="KW-1185">Reference proteome</keyword>
<organism evidence="1 2">
    <name type="scientific">Methanochimaera problematica</name>
    <dbReference type="NCBI Taxonomy" id="2609417"/>
    <lineage>
        <taxon>Archaea</taxon>
        <taxon>Methanobacteriati</taxon>
        <taxon>Methanobacteriota</taxon>
        <taxon>Stenosarchaea group</taxon>
        <taxon>Methanomicrobia</taxon>
        <taxon>Methanomicrobiales</taxon>
        <taxon>Methanomicrobiaceae</taxon>
        <taxon>Methanochimaera</taxon>
    </lineage>
</organism>
<evidence type="ECO:0000313" key="2">
    <source>
        <dbReference type="Proteomes" id="UP001301797"/>
    </source>
</evidence>
<reference evidence="1 2" key="1">
    <citation type="submission" date="2019-09" db="EMBL/GenBank/DDBJ databases">
        <title>The complete genome of Methanoplanus sp. FWC-SCC4.</title>
        <authorList>
            <person name="Chen S.-C."/>
            <person name="Zhou Y.-Z."/>
            <person name="Lai M.-C."/>
        </authorList>
    </citation>
    <scope>NUCLEOTIDE SEQUENCE [LARGE SCALE GENOMIC DNA]</scope>
    <source>
        <strain evidence="1 2">FWC-SCC4</strain>
    </source>
</reference>
<dbReference type="RefSeq" id="WP_317137506.1">
    <property type="nucleotide sequence ID" value="NZ_CP043875.1"/>
</dbReference>
<name>A0AA97FEG8_9EURY</name>
<sequence length="144" mass="16751">MKKKSMESVKGENPEEKFASLGISRNKSYDVLELIKIHKVYSVDVVLYFEPDLAKNSTYEKDLVEFKNYPEFERPFILAEKFIEFGKENDPTFEGRLSEFPLMITVLDFGELVLKSPAKKYYIKGIMPFADEFDVDKEPGPFIE</sequence>